<feature type="region of interest" description="Disordered" evidence="1">
    <location>
        <begin position="1"/>
        <end position="33"/>
    </location>
</feature>
<protein>
    <submittedName>
        <fullName evidence="2">Uncharacterized protein</fullName>
    </submittedName>
</protein>
<organism evidence="2 3">
    <name type="scientific">Oculimacula yallundae</name>
    <dbReference type="NCBI Taxonomy" id="86028"/>
    <lineage>
        <taxon>Eukaryota</taxon>
        <taxon>Fungi</taxon>
        <taxon>Dikarya</taxon>
        <taxon>Ascomycota</taxon>
        <taxon>Pezizomycotina</taxon>
        <taxon>Leotiomycetes</taxon>
        <taxon>Helotiales</taxon>
        <taxon>Ploettnerulaceae</taxon>
        <taxon>Oculimacula</taxon>
    </lineage>
</organism>
<dbReference type="EMBL" id="JAZHXI010000008">
    <property type="protein sequence ID" value="KAL2068816.1"/>
    <property type="molecule type" value="Genomic_DNA"/>
</dbReference>
<sequence length="169" mass="18495">MSSHHSHRATEYRKLKVTPKAIQPSKTQAKKKSNIVSNAAGYINSASITSFQDNRTHPQKLPAEQYATAVASSISTLGAEISPEIQASITSQHVDYYWIATEGLVDYGSTWSLQQSHSSEAQRDSDLELVKVDRMDGSGETEEGLMGIGSQFIGVYRKAELESGDALKF</sequence>
<evidence type="ECO:0000313" key="3">
    <source>
        <dbReference type="Proteomes" id="UP001595075"/>
    </source>
</evidence>
<comment type="caution">
    <text evidence="2">The sequence shown here is derived from an EMBL/GenBank/DDBJ whole genome shotgun (WGS) entry which is preliminary data.</text>
</comment>
<reference evidence="2 3" key="1">
    <citation type="journal article" date="2024" name="Commun. Biol.">
        <title>Comparative genomic analysis of thermophilic fungi reveals convergent evolutionary adaptations and gene losses.</title>
        <authorList>
            <person name="Steindorff A.S."/>
            <person name="Aguilar-Pontes M.V."/>
            <person name="Robinson A.J."/>
            <person name="Andreopoulos B."/>
            <person name="LaButti K."/>
            <person name="Kuo A."/>
            <person name="Mondo S."/>
            <person name="Riley R."/>
            <person name="Otillar R."/>
            <person name="Haridas S."/>
            <person name="Lipzen A."/>
            <person name="Grimwood J."/>
            <person name="Schmutz J."/>
            <person name="Clum A."/>
            <person name="Reid I.D."/>
            <person name="Moisan M.C."/>
            <person name="Butler G."/>
            <person name="Nguyen T.T.M."/>
            <person name="Dewar K."/>
            <person name="Conant G."/>
            <person name="Drula E."/>
            <person name="Henrissat B."/>
            <person name="Hansel C."/>
            <person name="Singer S."/>
            <person name="Hutchinson M.I."/>
            <person name="de Vries R.P."/>
            <person name="Natvig D.O."/>
            <person name="Powell A.J."/>
            <person name="Tsang A."/>
            <person name="Grigoriev I.V."/>
        </authorList>
    </citation>
    <scope>NUCLEOTIDE SEQUENCE [LARGE SCALE GENOMIC DNA]</scope>
    <source>
        <strain evidence="2 3">CBS 494.80</strain>
    </source>
</reference>
<keyword evidence="3" id="KW-1185">Reference proteome</keyword>
<evidence type="ECO:0000313" key="2">
    <source>
        <dbReference type="EMBL" id="KAL2068816.1"/>
    </source>
</evidence>
<accession>A0ABR4CFR5</accession>
<evidence type="ECO:0000256" key="1">
    <source>
        <dbReference type="SAM" id="MobiDB-lite"/>
    </source>
</evidence>
<dbReference type="Proteomes" id="UP001595075">
    <property type="component" value="Unassembled WGS sequence"/>
</dbReference>
<name>A0ABR4CFR5_9HELO</name>
<gene>
    <name evidence="2" type="ORF">VTL71DRAFT_15154</name>
</gene>
<proteinExistence type="predicted"/>